<dbReference type="InterPro" id="IPR016032">
    <property type="entry name" value="Sig_transdc_resp-reg_C-effctor"/>
</dbReference>
<dbReference type="STRING" id="1296565.SAMN05660657_03632"/>
<name>A0A1I7BJ88_9ACTN</name>
<keyword evidence="1" id="KW-0805">Transcription regulation</keyword>
<dbReference type="GO" id="GO:0006355">
    <property type="term" value="P:regulation of DNA-templated transcription"/>
    <property type="evidence" value="ECO:0007669"/>
    <property type="project" value="InterPro"/>
</dbReference>
<dbReference type="Gene3D" id="1.10.10.10">
    <property type="entry name" value="Winged helix-like DNA-binding domain superfamily/Winged helix DNA-binding domain"/>
    <property type="match status" value="1"/>
</dbReference>
<proteinExistence type="predicted"/>
<sequence length="325" mass="34482">MAAWARGVMAAHGSHVAGAVHEFCRIRHPTIARSAAVDRLEAAARAGRADLVRIWSEDLAAVDADWAAAAAEHGRALISAGDDAGQHFEHALRLHVRSGRPVSLARTQLVYGEFLRRNRRRVDARAQLTPALQVFTDLPAGPWAERARRELRASGSTARTRGAVAAGALTPRERQAALLVGEGLANRDIAARLFLGPRTVEYHLSNVYAKLGVRSRGELASSSSAVAATGCEESGRGARSDVPVPRLLRRRDDVAQVPLGGGVPVLGTLRGSIGGSPGSLGSDRGSPALPRRVTAGRTPARRPSGPWRSTAWCCRCPTSGRRGRA</sequence>
<dbReference type="PANTHER" id="PTHR44688">
    <property type="entry name" value="DNA-BINDING TRANSCRIPTIONAL ACTIVATOR DEVR_DOSR"/>
    <property type="match status" value="1"/>
</dbReference>
<dbReference type="PROSITE" id="PS50043">
    <property type="entry name" value="HTH_LUXR_2"/>
    <property type="match status" value="1"/>
</dbReference>
<dbReference type="SMART" id="SM00421">
    <property type="entry name" value="HTH_LUXR"/>
    <property type="match status" value="1"/>
</dbReference>
<dbReference type="OrthoDB" id="483at2"/>
<dbReference type="PANTHER" id="PTHR44688:SF16">
    <property type="entry name" value="DNA-BINDING TRANSCRIPTIONAL ACTIVATOR DEVR_DOSR"/>
    <property type="match status" value="1"/>
</dbReference>
<protein>
    <submittedName>
        <fullName evidence="6">Regulatory protein, luxR family</fullName>
    </submittedName>
</protein>
<evidence type="ECO:0000256" key="2">
    <source>
        <dbReference type="ARBA" id="ARBA00023125"/>
    </source>
</evidence>
<dbReference type="RefSeq" id="WP_139245939.1">
    <property type="nucleotide sequence ID" value="NZ_FPBA01000014.1"/>
</dbReference>
<feature type="domain" description="HTH luxR-type" evidence="5">
    <location>
        <begin position="162"/>
        <end position="227"/>
    </location>
</feature>
<reference evidence="7" key="1">
    <citation type="submission" date="2016-10" db="EMBL/GenBank/DDBJ databases">
        <authorList>
            <person name="Varghese N."/>
            <person name="Submissions S."/>
        </authorList>
    </citation>
    <scope>NUCLEOTIDE SEQUENCE [LARGE SCALE GENOMIC DNA]</scope>
    <source>
        <strain evidence="7">DSM 46136</strain>
    </source>
</reference>
<evidence type="ECO:0000256" key="4">
    <source>
        <dbReference type="SAM" id="MobiDB-lite"/>
    </source>
</evidence>
<evidence type="ECO:0000313" key="7">
    <source>
        <dbReference type="Proteomes" id="UP000199546"/>
    </source>
</evidence>
<dbReference type="Pfam" id="PF00196">
    <property type="entry name" value="GerE"/>
    <property type="match status" value="1"/>
</dbReference>
<evidence type="ECO:0000256" key="1">
    <source>
        <dbReference type="ARBA" id="ARBA00023015"/>
    </source>
</evidence>
<keyword evidence="2" id="KW-0238">DNA-binding</keyword>
<evidence type="ECO:0000313" key="6">
    <source>
        <dbReference type="EMBL" id="SFT87225.1"/>
    </source>
</evidence>
<keyword evidence="3" id="KW-0804">Transcription</keyword>
<accession>A0A1I7BJ88</accession>
<dbReference type="InterPro" id="IPR036388">
    <property type="entry name" value="WH-like_DNA-bd_sf"/>
</dbReference>
<dbReference type="PROSITE" id="PS00622">
    <property type="entry name" value="HTH_LUXR_1"/>
    <property type="match status" value="1"/>
</dbReference>
<dbReference type="InterPro" id="IPR000792">
    <property type="entry name" value="Tscrpt_reg_LuxR_C"/>
</dbReference>
<dbReference type="SUPFAM" id="SSF46894">
    <property type="entry name" value="C-terminal effector domain of the bipartite response regulators"/>
    <property type="match status" value="1"/>
</dbReference>
<organism evidence="6 7">
    <name type="scientific">Geodermatophilus amargosae</name>
    <dbReference type="NCBI Taxonomy" id="1296565"/>
    <lineage>
        <taxon>Bacteria</taxon>
        <taxon>Bacillati</taxon>
        <taxon>Actinomycetota</taxon>
        <taxon>Actinomycetes</taxon>
        <taxon>Geodermatophilales</taxon>
        <taxon>Geodermatophilaceae</taxon>
        <taxon>Geodermatophilus</taxon>
    </lineage>
</organism>
<dbReference type="Proteomes" id="UP000199546">
    <property type="component" value="Unassembled WGS sequence"/>
</dbReference>
<dbReference type="GO" id="GO:0003677">
    <property type="term" value="F:DNA binding"/>
    <property type="evidence" value="ECO:0007669"/>
    <property type="project" value="UniProtKB-KW"/>
</dbReference>
<evidence type="ECO:0000259" key="5">
    <source>
        <dbReference type="PROSITE" id="PS50043"/>
    </source>
</evidence>
<dbReference type="PRINTS" id="PR00038">
    <property type="entry name" value="HTHLUXR"/>
</dbReference>
<keyword evidence="7" id="KW-1185">Reference proteome</keyword>
<feature type="region of interest" description="Disordered" evidence="4">
    <location>
        <begin position="270"/>
        <end position="307"/>
    </location>
</feature>
<dbReference type="EMBL" id="FPBA01000014">
    <property type="protein sequence ID" value="SFT87225.1"/>
    <property type="molecule type" value="Genomic_DNA"/>
</dbReference>
<dbReference type="CDD" id="cd06170">
    <property type="entry name" value="LuxR_C_like"/>
    <property type="match status" value="1"/>
</dbReference>
<dbReference type="AlphaFoldDB" id="A0A1I7BJ88"/>
<gene>
    <name evidence="6" type="ORF">SAMN05660657_03632</name>
</gene>
<evidence type="ECO:0000256" key="3">
    <source>
        <dbReference type="ARBA" id="ARBA00023163"/>
    </source>
</evidence>